<dbReference type="PRINTS" id="PR00063">
    <property type="entry name" value="RIBOSOMALL27"/>
</dbReference>
<evidence type="ECO:0000256" key="2">
    <source>
        <dbReference type="ARBA" id="ARBA00022980"/>
    </source>
</evidence>
<dbReference type="RefSeq" id="WP_014887106.1">
    <property type="nucleotide sequence ID" value="NC_018415.1"/>
</dbReference>
<name>J7H0G9_CARRU</name>
<evidence type="ECO:0000256" key="3">
    <source>
        <dbReference type="ARBA" id="ARBA00023274"/>
    </source>
</evidence>
<accession>J7H0G9</accession>
<keyword evidence="2 7" id="KW-0689">Ribosomal protein</keyword>
<dbReference type="EMBL" id="CP003542">
    <property type="protein sequence ID" value="AFP83805.1"/>
    <property type="molecule type" value="Genomic_DNA"/>
</dbReference>
<dbReference type="HOGENOM" id="CLU_095424_4_1_6"/>
<keyword evidence="3" id="KW-0687">Ribonucleoprotein</keyword>
<dbReference type="AlphaFoldDB" id="J7H0G9"/>
<evidence type="ECO:0000256" key="6">
    <source>
        <dbReference type="SAM" id="MobiDB-lite"/>
    </source>
</evidence>
<evidence type="ECO:0000256" key="5">
    <source>
        <dbReference type="ARBA" id="ARBA00035477"/>
    </source>
</evidence>
<dbReference type="OrthoDB" id="9803474at2"/>
<dbReference type="GO" id="GO:0022625">
    <property type="term" value="C:cytosolic large ribosomal subunit"/>
    <property type="evidence" value="ECO:0007669"/>
    <property type="project" value="TreeGrafter"/>
</dbReference>
<evidence type="ECO:0000313" key="7">
    <source>
        <dbReference type="EMBL" id="AFP83805.1"/>
    </source>
</evidence>
<evidence type="ECO:0000256" key="4">
    <source>
        <dbReference type="ARBA" id="ARBA00035175"/>
    </source>
</evidence>
<dbReference type="STRING" id="1202537.A33Y_0168"/>
<proteinExistence type="inferred from homology"/>
<dbReference type="PANTHER" id="PTHR15893:SF0">
    <property type="entry name" value="LARGE RIBOSOMAL SUBUNIT PROTEIN BL27M"/>
    <property type="match status" value="1"/>
</dbReference>
<comment type="similarity">
    <text evidence="1">Belongs to the bacterial ribosomal protein bL27 family.</text>
</comment>
<dbReference type="PATRIC" id="fig|1202537.3.peg.140"/>
<evidence type="ECO:0000256" key="1">
    <source>
        <dbReference type="ARBA" id="ARBA00010797"/>
    </source>
</evidence>
<protein>
    <recommendedName>
        <fullName evidence="4">Large ribosomal subunit protein bL27</fullName>
    </recommendedName>
    <alternativeName>
        <fullName evidence="5">50S ribosomal protein L27</fullName>
    </alternativeName>
</protein>
<dbReference type="Pfam" id="PF01016">
    <property type="entry name" value="Ribosomal_L27"/>
    <property type="match status" value="1"/>
</dbReference>
<feature type="region of interest" description="Disordered" evidence="6">
    <location>
        <begin position="1"/>
        <end position="21"/>
    </location>
</feature>
<dbReference type="PANTHER" id="PTHR15893">
    <property type="entry name" value="RIBOSOMAL PROTEIN L27"/>
    <property type="match status" value="1"/>
</dbReference>
<dbReference type="NCBIfam" id="TIGR00062">
    <property type="entry name" value="L27"/>
    <property type="match status" value="1"/>
</dbReference>
<sequence>MAQKKAGGSSKNGRDSKSKRLGIKIHNNNFVKKGSIIVRQNGTKFYPGKNTLICNNFTIQSLIDGIISYKKNNNKIFINVKCF</sequence>
<reference evidence="7 8" key="1">
    <citation type="journal article" date="2012" name="Mol. Biol. Evol.">
        <title>Genome reduction and co-evolution between the primary and secondary bacterial symbionts of psyllids.</title>
        <authorList>
            <person name="Sloan D.B."/>
            <person name="Moran N.A."/>
        </authorList>
    </citation>
    <scope>NUCLEOTIDE SEQUENCE [LARGE SCALE GENOMIC DNA]</scope>
    <source>
        <strain evidence="7 8">CS</strain>
    </source>
</reference>
<gene>
    <name evidence="7" type="primary">rpmA</name>
    <name evidence="7" type="ORF">A33Y_0168</name>
</gene>
<dbReference type="SUPFAM" id="SSF110324">
    <property type="entry name" value="Ribosomal L27 protein-like"/>
    <property type="match status" value="1"/>
</dbReference>
<evidence type="ECO:0000313" key="8">
    <source>
        <dbReference type="Proteomes" id="UP000003931"/>
    </source>
</evidence>
<dbReference type="GO" id="GO:0006412">
    <property type="term" value="P:translation"/>
    <property type="evidence" value="ECO:0007669"/>
    <property type="project" value="InterPro"/>
</dbReference>
<dbReference type="GO" id="GO:0003735">
    <property type="term" value="F:structural constituent of ribosome"/>
    <property type="evidence" value="ECO:0007669"/>
    <property type="project" value="InterPro"/>
</dbReference>
<dbReference type="InterPro" id="IPR001684">
    <property type="entry name" value="Ribosomal_bL27"/>
</dbReference>
<dbReference type="Gene3D" id="2.40.50.100">
    <property type="match status" value="1"/>
</dbReference>
<dbReference type="KEGG" id="crc:A33Y_0168"/>
<dbReference type="Proteomes" id="UP000003931">
    <property type="component" value="Chromosome"/>
</dbReference>
<organism evidence="7 8">
    <name type="scientific">Candidatus Carsonella ruddii CS isolate Thao2000</name>
    <dbReference type="NCBI Taxonomy" id="1202537"/>
    <lineage>
        <taxon>Bacteria</taxon>
        <taxon>Pseudomonadati</taxon>
        <taxon>Pseudomonadota</taxon>
        <taxon>Gammaproteobacteria</taxon>
        <taxon>Oceanospirillales</taxon>
        <taxon>Halomonadaceae</taxon>
        <taxon>Zymobacter group</taxon>
        <taxon>Candidatus Carsonella</taxon>
    </lineage>
</organism>